<dbReference type="Pfam" id="PF00675">
    <property type="entry name" value="Peptidase_M16"/>
    <property type="match status" value="1"/>
</dbReference>
<feature type="domain" description="Peptidase M16 C-terminal" evidence="8">
    <location>
        <begin position="209"/>
        <end position="390"/>
    </location>
</feature>
<keyword evidence="6" id="KW-0732">Signal</keyword>
<keyword evidence="4" id="KW-0862">Zinc</keyword>
<sequence>MKLSKLRLISGAVLLACACMAQAEIRLSDPLPLAPEVTVGKLPNGLTYYIKKNARPAQKVELRLVVKAGSILEDDDQQGLAHFTEHMAFNGSTHFKRNQLISYLQSIGVKFGADLNAYTSFDETVYILPIPTTKKGNLEKGFLVLEDWAHGLNLNPADINSERGIVLEEARLGKGASDRMNKVLYPKLLNGSRYAQRIPIGKESVLKTFKPEAIKRFYKDWYRPDLMAVMVVGDVEPKQAEKLIKQHFGKLKNPVHPRPRLYAEVPPRAQTEALVITDKEASVDTVFIRYQIRPAQELVTIADYRRQMIENLYGQMLSARMQELTQQANPPFIDGGSSMGKLVRGYESFSAYALLGKGGVQPAIEALVQEDERARRFGFSQDELDRARKNSLRNYERAYSERDKSDSAGFVAEYALNFLEQEAIPGIANEFLYAQELMPQLSLEEINAAAARGIPDQQKKLVVFMGAEPKAGDTASTVPTQQQLLDAVARAEQQKVEPRKEKVFASKLMDGPPAGGSIVAEKLNSATGVTQLTLGNGVRVLLKPTDFQNDQVLMGSTRFGGQSLFGDADIYNARYASAVVGSMGLKDLAPLDLQKVLAGKTVNVGASLGELSEGFGGSSSSADVEAMLQLVTLYFHDVRQDAGLYQSFIGKQQDFAKNSMAQPEAVFYDAIQHAMFGDNPRVDGVPRVADFDKVSLERSLEIFRQRFSSARDMTFIFAGSFELDKIKPLIASYLGTLPVAELPHAYRDVGMRPVAGIVKKDIYMGSEPKSTISITFNGAVAYSDEQKLTLQALGEVLNLKVIEVLREKMSMIYGGGFETFMGQHPYGHYSVALNLPTGPENVDKVIAAAFAEINKMKAEGPSVADLEKVKLNWITRQQKSLRENGYWMKQLMGSVTQGRDLEHTLRYAQRVGAITPQAVKQAAQRYLDLHNYVQVVLYPERKEVAFK</sequence>
<gene>
    <name evidence="9" type="ORF">BA896_016575</name>
</gene>
<evidence type="ECO:0000256" key="3">
    <source>
        <dbReference type="ARBA" id="ARBA00022801"/>
    </source>
</evidence>
<organism evidence="9 10">
    <name type="scientific">Janthinobacterium lividum</name>
    <dbReference type="NCBI Taxonomy" id="29581"/>
    <lineage>
        <taxon>Bacteria</taxon>
        <taxon>Pseudomonadati</taxon>
        <taxon>Pseudomonadota</taxon>
        <taxon>Betaproteobacteria</taxon>
        <taxon>Burkholderiales</taxon>
        <taxon>Oxalobacteraceae</taxon>
        <taxon>Janthinobacterium</taxon>
    </lineage>
</organism>
<dbReference type="SUPFAM" id="SSF63411">
    <property type="entry name" value="LuxS/MPP-like metallohydrolase"/>
    <property type="match status" value="4"/>
</dbReference>
<evidence type="ECO:0000313" key="10">
    <source>
        <dbReference type="Proteomes" id="UP000092634"/>
    </source>
</evidence>
<keyword evidence="3" id="KW-0378">Hydrolase</keyword>
<proteinExistence type="inferred from homology"/>
<evidence type="ECO:0000256" key="1">
    <source>
        <dbReference type="ARBA" id="ARBA00007261"/>
    </source>
</evidence>
<protein>
    <submittedName>
        <fullName evidence="9">Peptidase M16</fullName>
    </submittedName>
</protein>
<dbReference type="Proteomes" id="UP000092634">
    <property type="component" value="Unassembled WGS sequence"/>
</dbReference>
<dbReference type="AlphaFoldDB" id="A0A1E8PM64"/>
<evidence type="ECO:0000259" key="8">
    <source>
        <dbReference type="Pfam" id="PF05193"/>
    </source>
</evidence>
<dbReference type="GO" id="GO:0006508">
    <property type="term" value="P:proteolysis"/>
    <property type="evidence" value="ECO:0007669"/>
    <property type="project" value="UniProtKB-KW"/>
</dbReference>
<dbReference type="InterPro" id="IPR050626">
    <property type="entry name" value="Peptidase_M16"/>
</dbReference>
<dbReference type="PANTHER" id="PTHR43690">
    <property type="entry name" value="NARDILYSIN"/>
    <property type="match status" value="1"/>
</dbReference>
<reference evidence="9 10" key="1">
    <citation type="submission" date="2016-10" db="EMBL/GenBank/DDBJ databases">
        <title>Updated version of Genome Assembly of Janthinobacterium lividum ERGS5:01.</title>
        <authorList>
            <person name="Kumar R."/>
            <person name="Acharya V."/>
            <person name="Singh D."/>
        </authorList>
    </citation>
    <scope>NUCLEOTIDE SEQUENCE [LARGE SCALE GENOMIC DNA]</scope>
    <source>
        <strain evidence="9 10">ERGS5:01</strain>
    </source>
</reference>
<evidence type="ECO:0000256" key="4">
    <source>
        <dbReference type="ARBA" id="ARBA00022833"/>
    </source>
</evidence>
<feature type="chain" id="PRO_5009214519" evidence="6">
    <location>
        <begin position="24"/>
        <end position="947"/>
    </location>
</feature>
<dbReference type="InterPro" id="IPR011249">
    <property type="entry name" value="Metalloenz_LuxS/M16"/>
</dbReference>
<evidence type="ECO:0000256" key="6">
    <source>
        <dbReference type="SAM" id="SignalP"/>
    </source>
</evidence>
<evidence type="ECO:0000259" key="7">
    <source>
        <dbReference type="Pfam" id="PF00675"/>
    </source>
</evidence>
<dbReference type="EMBL" id="MAQB02000006">
    <property type="protein sequence ID" value="OFJ47376.1"/>
    <property type="molecule type" value="Genomic_DNA"/>
</dbReference>
<feature type="domain" description="Peptidase M16 C-terminal" evidence="8">
    <location>
        <begin position="701"/>
        <end position="870"/>
    </location>
</feature>
<dbReference type="PROSITE" id="PS51257">
    <property type="entry name" value="PROKAR_LIPOPROTEIN"/>
    <property type="match status" value="1"/>
</dbReference>
<name>A0A1E8PM64_9BURK</name>
<feature type="domain" description="Peptidase M16 N-terminal" evidence="7">
    <location>
        <begin position="52"/>
        <end position="170"/>
    </location>
</feature>
<evidence type="ECO:0000256" key="2">
    <source>
        <dbReference type="ARBA" id="ARBA00022670"/>
    </source>
</evidence>
<keyword evidence="2" id="KW-0645">Protease</keyword>
<comment type="similarity">
    <text evidence="1">Belongs to the peptidase M16 family.</text>
</comment>
<keyword evidence="5" id="KW-0482">Metalloprotease</keyword>
<evidence type="ECO:0000256" key="5">
    <source>
        <dbReference type="ARBA" id="ARBA00023049"/>
    </source>
</evidence>
<dbReference type="GO" id="GO:0046872">
    <property type="term" value="F:metal ion binding"/>
    <property type="evidence" value="ECO:0007669"/>
    <property type="project" value="InterPro"/>
</dbReference>
<dbReference type="InterPro" id="IPR007863">
    <property type="entry name" value="Peptidase_M16_C"/>
</dbReference>
<dbReference type="PANTHER" id="PTHR43690:SF34">
    <property type="entry name" value="ZINC PROTEASE PQQL-LIKE"/>
    <property type="match status" value="1"/>
</dbReference>
<evidence type="ECO:0000313" key="9">
    <source>
        <dbReference type="EMBL" id="OFJ47376.1"/>
    </source>
</evidence>
<accession>A0A1E8PM64</accession>
<dbReference type="Gene3D" id="3.30.830.10">
    <property type="entry name" value="Metalloenzyme, LuxS/M16 peptidase-like"/>
    <property type="match status" value="4"/>
</dbReference>
<dbReference type="GO" id="GO:0008237">
    <property type="term" value="F:metallopeptidase activity"/>
    <property type="evidence" value="ECO:0007669"/>
    <property type="project" value="UniProtKB-KW"/>
</dbReference>
<dbReference type="InterPro" id="IPR011765">
    <property type="entry name" value="Pept_M16_N"/>
</dbReference>
<feature type="signal peptide" evidence="6">
    <location>
        <begin position="1"/>
        <end position="23"/>
    </location>
</feature>
<dbReference type="Pfam" id="PF05193">
    <property type="entry name" value="Peptidase_M16_C"/>
    <property type="match status" value="2"/>
</dbReference>
<comment type="caution">
    <text evidence="9">The sequence shown here is derived from an EMBL/GenBank/DDBJ whole genome shotgun (WGS) entry which is preliminary data.</text>
</comment>